<protein>
    <submittedName>
        <fullName evidence="1">Uncharacterized protein</fullName>
    </submittedName>
</protein>
<proteinExistence type="predicted"/>
<sequence>MSSCVTAKLPRQAVLFQIRVSSFLDTFSVDVKNQKKKGNIKVSTHRKKFTYNVINLTRTRAWVERGLCGRVFHILDLQGRQGFKFIFVTWCALYFLLTFV</sequence>
<organism evidence="1">
    <name type="scientific">Cacopsylla melanoneura</name>
    <dbReference type="NCBI Taxonomy" id="428564"/>
    <lineage>
        <taxon>Eukaryota</taxon>
        <taxon>Metazoa</taxon>
        <taxon>Ecdysozoa</taxon>
        <taxon>Arthropoda</taxon>
        <taxon>Hexapoda</taxon>
        <taxon>Insecta</taxon>
        <taxon>Pterygota</taxon>
        <taxon>Neoptera</taxon>
        <taxon>Paraneoptera</taxon>
        <taxon>Hemiptera</taxon>
        <taxon>Sternorrhyncha</taxon>
        <taxon>Psylloidea</taxon>
        <taxon>Psyllidae</taxon>
        <taxon>Psyllinae</taxon>
        <taxon>Cacopsylla</taxon>
    </lineage>
</organism>
<dbReference type="AlphaFoldDB" id="A0A8D9EIN2"/>
<evidence type="ECO:0000313" key="1">
    <source>
        <dbReference type="EMBL" id="CAG6755443.1"/>
    </source>
</evidence>
<name>A0A8D9EIN2_9HEMI</name>
<dbReference type="EMBL" id="HBUF01542071">
    <property type="protein sequence ID" value="CAG6755443.1"/>
    <property type="molecule type" value="Transcribed_RNA"/>
</dbReference>
<reference evidence="1" key="1">
    <citation type="submission" date="2021-05" db="EMBL/GenBank/DDBJ databases">
        <authorList>
            <person name="Alioto T."/>
            <person name="Alioto T."/>
            <person name="Gomez Garrido J."/>
        </authorList>
    </citation>
    <scope>NUCLEOTIDE SEQUENCE</scope>
</reference>
<accession>A0A8D9EIN2</accession>